<dbReference type="PANTHER" id="PTHR13710:SF153">
    <property type="entry name" value="RECQ-LIKE DNA HELICASE BLM"/>
    <property type="match status" value="1"/>
</dbReference>
<dbReference type="Gene3D" id="1.10.10.10">
    <property type="entry name" value="Winged helix-like DNA-binding domain superfamily/Winged helix DNA-binding domain"/>
    <property type="match status" value="1"/>
</dbReference>
<keyword evidence="10" id="KW-0539">Nucleus</keyword>
<evidence type="ECO:0000256" key="4">
    <source>
        <dbReference type="ARBA" id="ARBA00022741"/>
    </source>
</evidence>
<dbReference type="FunFam" id="3.40.50.300:FF:000340">
    <property type="entry name" value="Bloom syndrome, RecQ helicase"/>
    <property type="match status" value="1"/>
</dbReference>
<dbReference type="GO" id="GO:0043138">
    <property type="term" value="F:3'-5' DNA helicase activity"/>
    <property type="evidence" value="ECO:0007669"/>
    <property type="project" value="UniProtKB-EC"/>
</dbReference>
<gene>
    <name evidence="17" type="ORF">DFL_002912</name>
</gene>
<feature type="compositionally biased region" description="Low complexity" evidence="13">
    <location>
        <begin position="333"/>
        <end position="345"/>
    </location>
</feature>
<dbReference type="GO" id="GO:0005524">
    <property type="term" value="F:ATP binding"/>
    <property type="evidence" value="ECO:0007669"/>
    <property type="project" value="UniProtKB-KW"/>
</dbReference>
<keyword evidence="18" id="KW-1185">Reference proteome</keyword>
<dbReference type="GO" id="GO:0016787">
    <property type="term" value="F:hydrolase activity"/>
    <property type="evidence" value="ECO:0007669"/>
    <property type="project" value="UniProtKB-KW"/>
</dbReference>
<dbReference type="Pfam" id="PF16124">
    <property type="entry name" value="RecQ_Zn_bind"/>
    <property type="match status" value="1"/>
</dbReference>
<keyword evidence="5" id="KW-0378">Hydrolase</keyword>
<dbReference type="CDD" id="cd17920">
    <property type="entry name" value="DEXHc_RecQ"/>
    <property type="match status" value="1"/>
</dbReference>
<feature type="region of interest" description="Disordered" evidence="13">
    <location>
        <begin position="1627"/>
        <end position="1734"/>
    </location>
</feature>
<evidence type="ECO:0000259" key="15">
    <source>
        <dbReference type="PROSITE" id="PS51192"/>
    </source>
</evidence>
<comment type="cofactor">
    <cofactor evidence="1">
        <name>Zn(2+)</name>
        <dbReference type="ChEBI" id="CHEBI:29105"/>
    </cofactor>
</comment>
<feature type="compositionally biased region" description="Low complexity" evidence="13">
    <location>
        <begin position="1701"/>
        <end position="1712"/>
    </location>
</feature>
<feature type="compositionally biased region" description="Polar residues" evidence="13">
    <location>
        <begin position="287"/>
        <end position="296"/>
    </location>
</feature>
<dbReference type="RefSeq" id="XP_067494282.1">
    <property type="nucleotide sequence ID" value="XM_067631769.1"/>
</dbReference>
<dbReference type="NCBIfam" id="TIGR00614">
    <property type="entry name" value="recQ_fam"/>
    <property type="match status" value="1"/>
</dbReference>
<keyword evidence="4" id="KW-0547">Nucleotide-binding</keyword>
<dbReference type="SUPFAM" id="SSF46785">
    <property type="entry name" value="Winged helix' DNA-binding domain"/>
    <property type="match status" value="1"/>
</dbReference>
<dbReference type="GO" id="GO:0000724">
    <property type="term" value="P:double-strand break repair via homologous recombination"/>
    <property type="evidence" value="ECO:0007669"/>
    <property type="project" value="TreeGrafter"/>
</dbReference>
<feature type="compositionally biased region" description="Polar residues" evidence="13">
    <location>
        <begin position="1647"/>
        <end position="1656"/>
    </location>
</feature>
<keyword evidence="6" id="KW-0347">Helicase</keyword>
<feature type="region of interest" description="Disordered" evidence="13">
    <location>
        <begin position="772"/>
        <end position="795"/>
    </location>
</feature>
<keyword evidence="7" id="KW-0067">ATP-binding</keyword>
<reference evidence="17 18" key="1">
    <citation type="submission" date="2019-01" db="EMBL/GenBank/DDBJ databases">
        <title>Intercellular communication is required for trap formation in the nematode-trapping fungus Duddingtonia flagrans.</title>
        <authorList>
            <person name="Youssar L."/>
            <person name="Wernet V."/>
            <person name="Hensel N."/>
            <person name="Hildebrandt H.-G."/>
            <person name="Fischer R."/>
        </authorList>
    </citation>
    <scope>NUCLEOTIDE SEQUENCE [LARGE SCALE GENOMIC DNA]</scope>
    <source>
        <strain evidence="17 18">CBS H-5679</strain>
    </source>
</reference>
<dbReference type="InterPro" id="IPR027417">
    <property type="entry name" value="P-loop_NTPase"/>
</dbReference>
<feature type="region of interest" description="Disordered" evidence="13">
    <location>
        <begin position="84"/>
        <end position="226"/>
    </location>
</feature>
<proteinExistence type="inferred from homology"/>
<evidence type="ECO:0000256" key="12">
    <source>
        <dbReference type="ARBA" id="ARBA00034808"/>
    </source>
</evidence>
<dbReference type="Pfam" id="PF00270">
    <property type="entry name" value="DEAD"/>
    <property type="match status" value="1"/>
</dbReference>
<organism evidence="17 18">
    <name type="scientific">Arthrobotrys flagrans</name>
    <name type="common">Nematode-trapping fungus</name>
    <name type="synonym">Trichothecium flagrans</name>
    <dbReference type="NCBI Taxonomy" id="97331"/>
    <lineage>
        <taxon>Eukaryota</taxon>
        <taxon>Fungi</taxon>
        <taxon>Dikarya</taxon>
        <taxon>Ascomycota</taxon>
        <taxon>Pezizomycotina</taxon>
        <taxon>Orbiliomycetes</taxon>
        <taxon>Orbiliales</taxon>
        <taxon>Orbiliaceae</taxon>
        <taxon>Arthrobotrys</taxon>
    </lineage>
</organism>
<evidence type="ECO:0000313" key="17">
    <source>
        <dbReference type="EMBL" id="RVD88738.1"/>
    </source>
</evidence>
<feature type="region of interest" description="Disordered" evidence="13">
    <location>
        <begin position="260"/>
        <end position="353"/>
    </location>
</feature>
<dbReference type="SUPFAM" id="SSF52540">
    <property type="entry name" value="P-loop containing nucleoside triphosphate hydrolases"/>
    <property type="match status" value="2"/>
</dbReference>
<dbReference type="PROSITE" id="PS50967">
    <property type="entry name" value="HRDC"/>
    <property type="match status" value="1"/>
</dbReference>
<feature type="domain" description="Helicase C-terminal" evidence="16">
    <location>
        <begin position="1113"/>
        <end position="1265"/>
    </location>
</feature>
<dbReference type="PROSITE" id="PS51192">
    <property type="entry name" value="HELICASE_ATP_BIND_1"/>
    <property type="match status" value="1"/>
</dbReference>
<dbReference type="GO" id="GO:0005634">
    <property type="term" value="C:nucleus"/>
    <property type="evidence" value="ECO:0007669"/>
    <property type="project" value="UniProtKB-SubCell"/>
</dbReference>
<dbReference type="GO" id="GO:0009378">
    <property type="term" value="F:four-way junction helicase activity"/>
    <property type="evidence" value="ECO:0007669"/>
    <property type="project" value="TreeGrafter"/>
</dbReference>
<feature type="compositionally biased region" description="Acidic residues" evidence="13">
    <location>
        <begin position="1627"/>
        <end position="1642"/>
    </location>
</feature>
<dbReference type="InterPro" id="IPR011545">
    <property type="entry name" value="DEAD/DEAH_box_helicase_dom"/>
</dbReference>
<dbReference type="InterPro" id="IPR004589">
    <property type="entry name" value="DNA_helicase_ATP-dep_RecQ"/>
</dbReference>
<feature type="region of interest" description="Disordered" evidence="13">
    <location>
        <begin position="605"/>
        <end position="625"/>
    </location>
</feature>
<keyword evidence="9" id="KW-0413">Isomerase</keyword>
<dbReference type="InterPro" id="IPR018982">
    <property type="entry name" value="RQC_domain"/>
</dbReference>
<feature type="compositionally biased region" description="Polar residues" evidence="13">
    <location>
        <begin position="187"/>
        <end position="196"/>
    </location>
</feature>
<dbReference type="GO" id="GO:0003677">
    <property type="term" value="F:DNA binding"/>
    <property type="evidence" value="ECO:0007669"/>
    <property type="project" value="UniProtKB-KW"/>
</dbReference>
<dbReference type="SMART" id="SM00490">
    <property type="entry name" value="HELICc"/>
    <property type="match status" value="1"/>
</dbReference>
<evidence type="ECO:0000256" key="11">
    <source>
        <dbReference type="ARBA" id="ARBA00034617"/>
    </source>
</evidence>
<dbReference type="GO" id="GO:0031422">
    <property type="term" value="C:RecQ family helicase-topoisomerase III complex"/>
    <property type="evidence" value="ECO:0007669"/>
    <property type="project" value="UniProtKB-ARBA"/>
</dbReference>
<dbReference type="GO" id="GO:0031573">
    <property type="term" value="P:mitotic intra-S DNA damage checkpoint signaling"/>
    <property type="evidence" value="ECO:0007669"/>
    <property type="project" value="UniProtKB-ARBA"/>
</dbReference>
<evidence type="ECO:0000256" key="9">
    <source>
        <dbReference type="ARBA" id="ARBA00023235"/>
    </source>
</evidence>
<dbReference type="CDD" id="cd18794">
    <property type="entry name" value="SF2_C_RecQ"/>
    <property type="match status" value="1"/>
</dbReference>
<name>A0A437ACC6_ARTFL</name>
<dbReference type="GO" id="GO:0000729">
    <property type="term" value="P:DNA double-strand break processing"/>
    <property type="evidence" value="ECO:0007669"/>
    <property type="project" value="UniProtKB-ARBA"/>
</dbReference>
<evidence type="ECO:0000256" key="8">
    <source>
        <dbReference type="ARBA" id="ARBA00023125"/>
    </source>
</evidence>
<dbReference type="PROSITE" id="PS00690">
    <property type="entry name" value="DEAH_ATP_HELICASE"/>
    <property type="match status" value="1"/>
</dbReference>
<dbReference type="Pfam" id="PF00271">
    <property type="entry name" value="Helicase_C"/>
    <property type="match status" value="1"/>
</dbReference>
<evidence type="ECO:0000259" key="14">
    <source>
        <dbReference type="PROSITE" id="PS50967"/>
    </source>
</evidence>
<dbReference type="GO" id="GO:0006312">
    <property type="term" value="P:mitotic recombination"/>
    <property type="evidence" value="ECO:0007669"/>
    <property type="project" value="UniProtKB-ARBA"/>
</dbReference>
<evidence type="ECO:0000259" key="16">
    <source>
        <dbReference type="PROSITE" id="PS51194"/>
    </source>
</evidence>
<comment type="caution">
    <text evidence="17">The sequence shown here is derived from an EMBL/GenBank/DDBJ whole genome shotgun (WGS) entry which is preliminary data.</text>
</comment>
<keyword evidence="8" id="KW-0238">DNA-binding</keyword>
<feature type="region of interest" description="Disordered" evidence="13">
    <location>
        <begin position="498"/>
        <end position="523"/>
    </location>
</feature>
<dbReference type="SMART" id="SM00487">
    <property type="entry name" value="DEXDc"/>
    <property type="match status" value="1"/>
</dbReference>
<feature type="domain" description="HRDC" evidence="14">
    <location>
        <begin position="1523"/>
        <end position="1604"/>
    </location>
</feature>
<sequence length="1734" mass="190800">MTTKSKGPKNNLSSHLAWLIREKPTIPPPRTEKPPSVQAISAATLAAIETHSRQNPVILGPSGAGTGGTISLSRANSVVTVAAVSQPRELSQQKDIPLFGRSDSFGHDPGGGSTGRSVDFAHQAPQKDTQASATVARGPTAANMPILQLAKTPSNRRMLASLQKKEPSPNDEDEEDPYVPIPRKTALQRNAPTTERLQSDTEDESDPYEPAARKKTSQVKPTAVKKNGNSLLEQYTQHCASWKGTKTPATTKKVVLPTEPVESIDLTMSDDDDIPNLPTSRFKRGLSTRSATSTPSRIVAPDKATLPIGPSDPPPPYSSQEPAAIRPNIAKETPTSSRPTVTRPSPNDDDDYGMETQFEEAEETVTTGNETPPFRITETAIRAQAATVDEGTTVSALAVVGAVRTTRKHPTIVFDSEDDDSADLSDHSVTIGRGSVADGNNPAVNANLPIQRSVSVPDIERSRIFVLKSPSPARAFSVNHRDNSPKISLEDAMVVKSSPFHRSPSRTKRMNQRMTPGPQELSKDLGKTLSPATGKENIQSPLRGAIPAPVFDSSSSHQKWYIEKEMADISVMMHAYTSNKYKGPMTLVQMAIRFEELKRKLADLEGTGQGFPGQAHDSPPPRTPEHAAVNVYATQNFVENTPIRRPFLARVAEVPTEFVKQTQYPVRSKLSNESADDRVSATVLPKKLDTMDVDNDIDEDNDIEGNPFDMQISSPPDAVYTAPSSPAQRTIDKGKGREIEDDFGEELDDIEKLDSDDIPEEYFNFENEIRDQAQEEETSEPKGNSFNMDGFSENDFELSPEDLAELEGRPLDQRERSPSSDIEVLEQPPPNIFEARARAVSQYTKDHDNLNEEDVELDEDIMEIGTQKAVEADMGAPSMTHPWSTDVARALKTTFKLKGFRANQLEAINATLGGNDVFVLMPTGGGKSLCYQLPAVVSSGRTKGITFVISPLLSLMEDQVDHLKALNIRAFMFNSSITAEERREILKELRSPDAATSIQLLYVTPEMLASSKSMETAMGSLHRRNLIARVVIDEAHCVSQWGHDFRKDYKELGKLRSGLQGVPFMALTATATPRVQGDLMRNLSINKCKIFKQSFNRPNLVYEVLRKGKGPQVIQDIINLIQNSYKGKCGIVYCLSKRDCEQVSEQLRKARISANFYHAGLTNEERREIQKQWQRGQLKIIVATIAFGMGIDKPDVRFVIHHSLPKSLEGYYQETGRAGRDGKISGCYLFYSSGDIMRILKMIETGEGATEFTIEHGKSMARAVANYCENKAECRRMQVLGYFAERYNPADCKKTCDNCKSGIKYTPREVTDEAKSILSIVAGAEGKSLTVPNIVDIFKGSRQKIIMENGWNNLDGFGKGKSWEKDASTRLVERMVAEDIICQEYIPNKSGFTNVYIVPGRKQSELRNGFKKMEMTFEHSPTTSKKTARNKAGNDQDFESTNVSSPIPPTKGRSLKAATLQNTQPDDDGFMPIRDGGSSAAGKKRKSDGIVDDMAAPRRKKIAAQPIGMAADNIRAGLNEYDLDVLERFLKDAKRVRGDLMNERDLRVESVFTDTELSWMGVKLPCSMNELMAISQIQDKERIRLYGSKFLPIMQKYNNEKLENYEGTQFTHGGEAQTHLPGIDGFLEEDFDDDYDDEDNDGEESRYFSNTAGKSQAASDFSARMAAASQAKSSTTKTTTRAPKRASGGGRGRGGKKFFKRTSGGATKSSRGGSSGRGGSKGGRGGSSGIRPMT</sequence>
<dbReference type="GeneID" id="93585223"/>
<feature type="region of interest" description="Disordered" evidence="13">
    <location>
        <begin position="1416"/>
        <end position="1487"/>
    </location>
</feature>
<evidence type="ECO:0000256" key="10">
    <source>
        <dbReference type="ARBA" id="ARBA00023242"/>
    </source>
</evidence>
<comment type="catalytic activity">
    <reaction evidence="11">
        <text>Couples ATP hydrolysis with the unwinding of duplex DNA by translocating in the 3'-5' direction.</text>
        <dbReference type="EC" id="5.6.2.4"/>
    </reaction>
</comment>
<comment type="similarity">
    <text evidence="3">Belongs to the helicase family. RecQ subfamily.</text>
</comment>
<dbReference type="PANTHER" id="PTHR13710">
    <property type="entry name" value="DNA HELICASE RECQ FAMILY MEMBER"/>
    <property type="match status" value="1"/>
</dbReference>
<dbReference type="OrthoDB" id="10261556at2759"/>
<evidence type="ECO:0000256" key="7">
    <source>
        <dbReference type="ARBA" id="ARBA00022840"/>
    </source>
</evidence>
<feature type="domain" description="Helicase ATP-binding" evidence="15">
    <location>
        <begin position="908"/>
        <end position="1089"/>
    </location>
</feature>
<comment type="subcellular location">
    <subcellularLocation>
        <location evidence="2">Nucleus</location>
    </subcellularLocation>
</comment>
<dbReference type="SUPFAM" id="SSF47819">
    <property type="entry name" value="HRDC-like"/>
    <property type="match status" value="1"/>
</dbReference>
<accession>A0A437ACC6</accession>
<dbReference type="InterPro" id="IPR001650">
    <property type="entry name" value="Helicase_C-like"/>
</dbReference>
<evidence type="ECO:0000313" key="18">
    <source>
        <dbReference type="Proteomes" id="UP000283090"/>
    </source>
</evidence>
<dbReference type="GO" id="GO:0006260">
    <property type="term" value="P:DNA replication"/>
    <property type="evidence" value="ECO:0007669"/>
    <property type="project" value="InterPro"/>
</dbReference>
<dbReference type="InterPro" id="IPR036388">
    <property type="entry name" value="WH-like_DNA-bd_sf"/>
</dbReference>
<dbReference type="STRING" id="97331.A0A437ACC6"/>
<dbReference type="VEuPathDB" id="FungiDB:DFL_002912"/>
<protein>
    <recommendedName>
        <fullName evidence="12">DNA 3'-5' helicase</fullName>
        <ecNumber evidence="12">5.6.2.4</ecNumber>
    </recommendedName>
</protein>
<evidence type="ECO:0000256" key="3">
    <source>
        <dbReference type="ARBA" id="ARBA00005446"/>
    </source>
</evidence>
<evidence type="ECO:0000256" key="1">
    <source>
        <dbReference type="ARBA" id="ARBA00001947"/>
    </source>
</evidence>
<dbReference type="InterPro" id="IPR002464">
    <property type="entry name" value="DNA/RNA_helicase_DEAH_CS"/>
</dbReference>
<evidence type="ECO:0000256" key="5">
    <source>
        <dbReference type="ARBA" id="ARBA00022801"/>
    </source>
</evidence>
<dbReference type="Proteomes" id="UP000283090">
    <property type="component" value="Unassembled WGS sequence"/>
</dbReference>
<evidence type="ECO:0000256" key="2">
    <source>
        <dbReference type="ARBA" id="ARBA00004123"/>
    </source>
</evidence>
<dbReference type="InterPro" id="IPR002121">
    <property type="entry name" value="HRDC_dom"/>
</dbReference>
<dbReference type="SMART" id="SM00956">
    <property type="entry name" value="RQC"/>
    <property type="match status" value="1"/>
</dbReference>
<feature type="compositionally biased region" description="Low complexity" evidence="13">
    <location>
        <begin position="1657"/>
        <end position="1681"/>
    </location>
</feature>
<dbReference type="PROSITE" id="PS51194">
    <property type="entry name" value="HELICASE_CTER"/>
    <property type="match status" value="1"/>
</dbReference>
<dbReference type="InterPro" id="IPR032284">
    <property type="entry name" value="RecQ_Zn-bd"/>
</dbReference>
<dbReference type="GO" id="GO:0005737">
    <property type="term" value="C:cytoplasm"/>
    <property type="evidence" value="ECO:0007669"/>
    <property type="project" value="TreeGrafter"/>
</dbReference>
<dbReference type="EC" id="5.6.2.4" evidence="12"/>
<dbReference type="InterPro" id="IPR014001">
    <property type="entry name" value="Helicase_ATP-bd"/>
</dbReference>
<dbReference type="Gene3D" id="1.10.150.80">
    <property type="entry name" value="HRDC domain"/>
    <property type="match status" value="1"/>
</dbReference>
<dbReference type="InterPro" id="IPR044876">
    <property type="entry name" value="HRDC_dom_sf"/>
</dbReference>
<feature type="region of interest" description="Disordered" evidence="13">
    <location>
        <begin position="418"/>
        <end position="440"/>
    </location>
</feature>
<dbReference type="FunFam" id="3.40.50.300:FF:000296">
    <property type="entry name" value="ATP-dependent DNA helicase RecQ"/>
    <property type="match status" value="1"/>
</dbReference>
<feature type="compositionally biased region" description="Gly residues" evidence="13">
    <location>
        <begin position="1713"/>
        <end position="1728"/>
    </location>
</feature>
<evidence type="ECO:0000256" key="13">
    <source>
        <dbReference type="SAM" id="MobiDB-lite"/>
    </source>
</evidence>
<dbReference type="EMBL" id="SAEB01000003">
    <property type="protein sequence ID" value="RVD88738.1"/>
    <property type="molecule type" value="Genomic_DNA"/>
</dbReference>
<dbReference type="Pfam" id="PF09382">
    <property type="entry name" value="RQC"/>
    <property type="match status" value="1"/>
</dbReference>
<dbReference type="InterPro" id="IPR010997">
    <property type="entry name" value="HRDC-like_sf"/>
</dbReference>
<dbReference type="Gene3D" id="3.40.50.300">
    <property type="entry name" value="P-loop containing nucleotide triphosphate hydrolases"/>
    <property type="match status" value="2"/>
</dbReference>
<dbReference type="InterPro" id="IPR036390">
    <property type="entry name" value="WH_DNA-bd_sf"/>
</dbReference>
<evidence type="ECO:0000256" key="6">
    <source>
        <dbReference type="ARBA" id="ARBA00022806"/>
    </source>
</evidence>